<evidence type="ECO:0000313" key="5">
    <source>
        <dbReference type="EMBL" id="QUW03718.1"/>
    </source>
</evidence>
<dbReference type="PANTHER" id="PTHR13847">
    <property type="entry name" value="SARCOSINE DEHYDROGENASE-RELATED"/>
    <property type="match status" value="1"/>
</dbReference>
<evidence type="ECO:0000256" key="3">
    <source>
        <dbReference type="ARBA" id="ARBA00023002"/>
    </source>
</evidence>
<dbReference type="PANTHER" id="PTHR13847:SF289">
    <property type="entry name" value="GLYCINE OXIDASE"/>
    <property type="match status" value="1"/>
</dbReference>
<evidence type="ECO:0000259" key="4">
    <source>
        <dbReference type="Pfam" id="PF01266"/>
    </source>
</evidence>
<dbReference type="InterPro" id="IPR006076">
    <property type="entry name" value="FAD-dep_OxRdtase"/>
</dbReference>
<proteinExistence type="predicted"/>
<dbReference type="InterPro" id="IPR036188">
    <property type="entry name" value="FAD/NAD-bd_sf"/>
</dbReference>
<evidence type="ECO:0000256" key="1">
    <source>
        <dbReference type="ARBA" id="ARBA00004948"/>
    </source>
</evidence>
<name>A0ABX8BDJ7_9BACT</name>
<dbReference type="NCBIfam" id="TIGR02352">
    <property type="entry name" value="thiamin_ThiO"/>
    <property type="match status" value="1"/>
</dbReference>
<sequence length="387" mass="40597">MTATSDAVVIGGGVIGLAIARALARDGLRVTVFERNAQPGGEASWAAAGMLAPQSEADAPGPLFDLCLASRSLYADFVAALWEETRIDAELCPAGTLLLAEQETDVAALQSKLAWQTAAGCHAEWLSPSDIRTVEPLLAGCAGGLYLPDDWQVENRRLTQALVAAVTAAGVNIVCHCENLELVVADGRVVGVEAHGERWSSPVVINAAGSWAARMSPTLLRLPAGAVRPIRGQMVALQMPIQAKVRHVIRTPRVYLVPRRDGRLVIGATVEDVGYEKQVTAGGIAALLSGALAIAPGLARAPLGETWAGLRPLATDDLPLIGATDVTGLFCATGHYRNGILLTPITAEIMRCLVQRLPLPCDIAPFSPKRFDSSGVLCSESVSSAPL</sequence>
<organism evidence="5 6">
    <name type="scientific">Chloracidobacterium validum</name>
    <dbReference type="NCBI Taxonomy" id="2821543"/>
    <lineage>
        <taxon>Bacteria</taxon>
        <taxon>Pseudomonadati</taxon>
        <taxon>Acidobacteriota</taxon>
        <taxon>Terriglobia</taxon>
        <taxon>Terriglobales</taxon>
        <taxon>Acidobacteriaceae</taxon>
        <taxon>Chloracidobacterium</taxon>
    </lineage>
</organism>
<dbReference type="Pfam" id="PF01266">
    <property type="entry name" value="DAO"/>
    <property type="match status" value="1"/>
</dbReference>
<accession>A0ABX8BDJ7</accession>
<dbReference type="EMBL" id="CP072648">
    <property type="protein sequence ID" value="QUW03718.1"/>
    <property type="molecule type" value="Genomic_DNA"/>
</dbReference>
<dbReference type="Gene3D" id="3.30.9.10">
    <property type="entry name" value="D-Amino Acid Oxidase, subunit A, domain 2"/>
    <property type="match status" value="1"/>
</dbReference>
<dbReference type="Gene3D" id="3.50.50.60">
    <property type="entry name" value="FAD/NAD(P)-binding domain"/>
    <property type="match status" value="1"/>
</dbReference>
<dbReference type="GO" id="GO:0043799">
    <property type="term" value="F:glycine oxidase activity"/>
    <property type="evidence" value="ECO:0007669"/>
    <property type="project" value="UniProtKB-EC"/>
</dbReference>
<comment type="pathway">
    <text evidence="1">Cofactor biosynthesis; thiamine diphosphate biosynthesis.</text>
</comment>
<dbReference type="RefSeq" id="WP_211429608.1">
    <property type="nucleotide sequence ID" value="NZ_CP072648.1"/>
</dbReference>
<evidence type="ECO:0000256" key="2">
    <source>
        <dbReference type="ARBA" id="ARBA00022977"/>
    </source>
</evidence>
<dbReference type="Proteomes" id="UP000676506">
    <property type="component" value="Chromosome 1"/>
</dbReference>
<keyword evidence="6" id="KW-1185">Reference proteome</keyword>
<dbReference type="SUPFAM" id="SSF51905">
    <property type="entry name" value="FAD/NAD(P)-binding domain"/>
    <property type="match status" value="1"/>
</dbReference>
<dbReference type="SUPFAM" id="SSF54373">
    <property type="entry name" value="FAD-linked reductases, C-terminal domain"/>
    <property type="match status" value="1"/>
</dbReference>
<feature type="domain" description="FAD dependent oxidoreductase" evidence="4">
    <location>
        <begin position="6"/>
        <end position="350"/>
    </location>
</feature>
<keyword evidence="2" id="KW-0784">Thiamine biosynthesis</keyword>
<keyword evidence="3 5" id="KW-0560">Oxidoreductase</keyword>
<dbReference type="EC" id="1.4.3.19" evidence="5"/>
<reference evidence="5 6" key="1">
    <citation type="submission" date="2021-03" db="EMBL/GenBank/DDBJ databases">
        <title>Genomic and phenotypic characterization of Chloracidobacterium isolates provides evidence for multiple species.</title>
        <authorList>
            <person name="Saini M.K."/>
            <person name="Costas A.M.G."/>
            <person name="Tank M."/>
            <person name="Bryant D.A."/>
        </authorList>
    </citation>
    <scope>NUCLEOTIDE SEQUENCE [LARGE SCALE GENOMIC DNA]</scope>
    <source>
        <strain evidence="5 6">BV2-C</strain>
    </source>
</reference>
<dbReference type="InterPro" id="IPR012727">
    <property type="entry name" value="Gly_oxidase_ThiO"/>
</dbReference>
<gene>
    <name evidence="5" type="primary">thiO</name>
    <name evidence="5" type="ORF">J8C06_04605</name>
</gene>
<evidence type="ECO:0000313" key="6">
    <source>
        <dbReference type="Proteomes" id="UP000676506"/>
    </source>
</evidence>
<protein>
    <submittedName>
        <fullName evidence="5">Glycine oxidase ThiO</fullName>
        <ecNumber evidence="5">1.4.3.19</ecNumber>
    </submittedName>
</protein>